<feature type="compositionally biased region" description="Basic and acidic residues" evidence="1">
    <location>
        <begin position="49"/>
        <end position="70"/>
    </location>
</feature>
<gene>
    <name evidence="2" type="ORF">niasHT_011296</name>
</gene>
<sequence>MALIYASAVNKRMHQLQKKRSMDIPSPNNELLSQQMSTSVSYSTRGRPSQREEYGTVRATSRDCTGEGRKRSAPPAANRSCAVAASAGRTQHAVKLSPMESAGRSKNCRKLAVANDQFITVENFTNDCGSDTVGANTLSPRRKISMPQTTSSMMMMMGTMAMDGIGGGTSATTTKRAELINSRPKTMIREKKDLNNSSSRSYDDGNDDSGDDDAKNEKGAGGLFAQFTAAFRRRSVSMDERVFRPRHGTISSSYSISGSPTGEVYGGVAKGTRQPRRKESNTFRKMRERLNKWKLSTG</sequence>
<name>A0ABD2LA51_9BILA</name>
<reference evidence="2 3" key="1">
    <citation type="submission" date="2024-10" db="EMBL/GenBank/DDBJ databases">
        <authorList>
            <person name="Kim D."/>
        </authorList>
    </citation>
    <scope>NUCLEOTIDE SEQUENCE [LARGE SCALE GENOMIC DNA]</scope>
    <source>
        <strain evidence="2">BH-2024</strain>
    </source>
</reference>
<keyword evidence="3" id="KW-1185">Reference proteome</keyword>
<dbReference type="AlphaFoldDB" id="A0ABD2LA51"/>
<proteinExistence type="predicted"/>
<dbReference type="Proteomes" id="UP001620626">
    <property type="component" value="Unassembled WGS sequence"/>
</dbReference>
<evidence type="ECO:0000313" key="3">
    <source>
        <dbReference type="Proteomes" id="UP001620626"/>
    </source>
</evidence>
<organism evidence="2 3">
    <name type="scientific">Heterodera trifolii</name>
    <dbReference type="NCBI Taxonomy" id="157864"/>
    <lineage>
        <taxon>Eukaryota</taxon>
        <taxon>Metazoa</taxon>
        <taxon>Ecdysozoa</taxon>
        <taxon>Nematoda</taxon>
        <taxon>Chromadorea</taxon>
        <taxon>Rhabditida</taxon>
        <taxon>Tylenchina</taxon>
        <taxon>Tylenchomorpha</taxon>
        <taxon>Tylenchoidea</taxon>
        <taxon>Heteroderidae</taxon>
        <taxon>Heteroderinae</taxon>
        <taxon>Heterodera</taxon>
    </lineage>
</organism>
<dbReference type="EMBL" id="JBICBT010000487">
    <property type="protein sequence ID" value="KAL3112018.1"/>
    <property type="molecule type" value="Genomic_DNA"/>
</dbReference>
<accession>A0ABD2LA51</accession>
<evidence type="ECO:0000256" key="1">
    <source>
        <dbReference type="SAM" id="MobiDB-lite"/>
    </source>
</evidence>
<protein>
    <submittedName>
        <fullName evidence="2">Uncharacterized protein</fullName>
    </submittedName>
</protein>
<comment type="caution">
    <text evidence="2">The sequence shown here is derived from an EMBL/GenBank/DDBJ whole genome shotgun (WGS) entry which is preliminary data.</text>
</comment>
<feature type="compositionally biased region" description="Polar residues" evidence="1">
    <location>
        <begin position="26"/>
        <end position="47"/>
    </location>
</feature>
<feature type="region of interest" description="Disordered" evidence="1">
    <location>
        <begin position="178"/>
        <end position="219"/>
    </location>
</feature>
<feature type="region of interest" description="Disordered" evidence="1">
    <location>
        <begin position="16"/>
        <end position="79"/>
    </location>
</feature>
<feature type="region of interest" description="Disordered" evidence="1">
    <location>
        <begin position="253"/>
        <end position="298"/>
    </location>
</feature>
<evidence type="ECO:0000313" key="2">
    <source>
        <dbReference type="EMBL" id="KAL3112018.1"/>
    </source>
</evidence>